<dbReference type="GO" id="GO:0004497">
    <property type="term" value="F:monooxygenase activity"/>
    <property type="evidence" value="ECO:0007669"/>
    <property type="project" value="UniProtKB-KW"/>
</dbReference>
<evidence type="ECO:0000313" key="4">
    <source>
        <dbReference type="Proteomes" id="UP001161497"/>
    </source>
</evidence>
<evidence type="ECO:0000256" key="1">
    <source>
        <dbReference type="SAM" id="Phobius"/>
    </source>
</evidence>
<dbReference type="AlphaFoldDB" id="A9Q6C7"/>
<reference evidence="2" key="1">
    <citation type="journal article" date="2007" name="Nature">
        <title>Methanotrophy below pH 1 by a new Verrucomicrobia species.</title>
        <authorList>
            <person name="Pol A."/>
            <person name="Heijmans K."/>
            <person name="Harhangi H.R."/>
            <person name="Tedesco D."/>
            <person name="Jetten M.S."/>
            <person name="Op den Camp H.J."/>
        </authorList>
    </citation>
    <scope>NUCLEOTIDE SEQUENCE</scope>
    <source>
        <strain evidence="2">SolV</strain>
    </source>
</reference>
<dbReference type="InterPro" id="IPR006833">
    <property type="entry name" value="NH3_CH4_mOase_B"/>
</dbReference>
<keyword evidence="2" id="KW-0503">Monooxygenase</keyword>
<sequence>MKTRRKAVKQIIEHVEAKTKKILLSLLSLGLAMSWLPSPSYAVQGMGAKSQEAFLRMRTVVFYDTQFSFAPTNRVKVGEEFSCTGKVMLMPTWPEEIPFTGISFFNFFVPGPQVLRKAIWVNEKYFQFNSVVLEKGGTYAYKMVLQARNPGIFPMGPMLSMEGAGPFIGPEEFLTIEGTKGSFANPVKTLLGNTVDLENYGTARVITWTIFTTLIGVVWLGYWLAKPFTRRLGLVAAGRKEELFNPLDRQVCFLFTVGTIVIVAAAALITKAQYPVTIPIQETKYYIKPLPPEPTLIQAEVTDATYDVPGRTLSFHIQVKNVGDKPVVLKEFLTANVRFLNPDIPGNTWNPSFPEVNGGPMKVSPSEPINPGETKTIEVSMQSAEWENQRLTMYNETTNRFGGLLFFTDPSGTRQIYAIADQIVIPKFGAAIGGGM</sequence>
<dbReference type="Gene3D" id="1.10.287.710">
    <property type="entry name" value="Helix hairpin bin"/>
    <property type="match status" value="1"/>
</dbReference>
<dbReference type="InterPro" id="IPR023141">
    <property type="entry name" value="NH3_CH4_mOase_suB_hlx_hairpin"/>
</dbReference>
<dbReference type="Gene3D" id="2.60.120.570">
    <property type="entry name" value="Particulate methane monooxygenase, b subunit. Chain: A, domain 1"/>
    <property type="match status" value="1"/>
</dbReference>
<accession>A9Q6C7</accession>
<gene>
    <name evidence="2" type="primary">pmoB1</name>
    <name evidence="3" type="synonym">pmoB2</name>
    <name evidence="3" type="ORF">MFUM_1794</name>
</gene>
<dbReference type="EMBL" id="OX458932">
    <property type="protein sequence ID" value="CAI9086118.1"/>
    <property type="molecule type" value="Genomic_DNA"/>
</dbReference>
<proteinExistence type="predicted"/>
<protein>
    <submittedName>
        <fullName evidence="2">Methane monooxygenase subunit alpha</fullName>
    </submittedName>
</protein>
<dbReference type="InterPro" id="IPR023303">
    <property type="entry name" value="NH3_CH4_mOase_suB_C"/>
</dbReference>
<dbReference type="Proteomes" id="UP001161497">
    <property type="component" value="Chromosome"/>
</dbReference>
<dbReference type="Pfam" id="PF04744">
    <property type="entry name" value="Monooxygenase_B"/>
    <property type="match status" value="1"/>
</dbReference>
<keyword evidence="1" id="KW-1133">Transmembrane helix</keyword>
<keyword evidence="1" id="KW-0812">Transmembrane</keyword>
<dbReference type="InterPro" id="IPR023301">
    <property type="entry name" value="NH3_CH4_mOase_suB_N"/>
</dbReference>
<dbReference type="Gene3D" id="2.60.40.1580">
    <property type="entry name" value="Particulate methane monooxygenase, b subunit. Chain: A, domain 3"/>
    <property type="match status" value="1"/>
</dbReference>
<keyword evidence="1" id="KW-0472">Membrane</keyword>
<reference evidence="2" key="2">
    <citation type="journal article" date="2009" name="Environ. Microbiol. Rep.">
        <title>Environmental, genomic and taxonomic perspectives on methanotrophic Verrucomicrobia.</title>
        <authorList>
            <person name="Op den Camp H.J.M."/>
            <person name="Islam T."/>
            <person name="Stott M.B."/>
            <person name="Harhangi H.R."/>
            <person name="Hynes A."/>
            <person name="Schouten S."/>
            <person name="Jetten M.S.M."/>
            <person name="Birkeland N.-K."/>
            <person name="Pol A."/>
            <person name="Dunfield P.F."/>
        </authorList>
    </citation>
    <scope>NUCLEOTIDE SEQUENCE</scope>
    <source>
        <strain evidence="2">SolV</strain>
    </source>
</reference>
<keyword evidence="2" id="KW-0560">Oxidoreductase</keyword>
<feature type="transmembrane region" description="Helical" evidence="1">
    <location>
        <begin position="251"/>
        <end position="269"/>
    </location>
</feature>
<dbReference type="EMBL" id="EF591086">
    <property type="protein sequence ID" value="ABU88153.1"/>
    <property type="molecule type" value="Genomic_DNA"/>
</dbReference>
<evidence type="ECO:0000313" key="3">
    <source>
        <dbReference type="EMBL" id="CAI9086118.1"/>
    </source>
</evidence>
<feature type="transmembrane region" description="Helical" evidence="1">
    <location>
        <begin position="205"/>
        <end position="225"/>
    </location>
</feature>
<evidence type="ECO:0000313" key="2">
    <source>
        <dbReference type="EMBL" id="ABU88153.1"/>
    </source>
</evidence>
<organism evidence="2">
    <name type="scientific">Candidatus Methylacidiphilum fumarolicum</name>
    <dbReference type="NCBI Taxonomy" id="591154"/>
    <lineage>
        <taxon>Bacteria</taxon>
        <taxon>Pseudomonadati</taxon>
        <taxon>Verrucomicrobiota</taxon>
        <taxon>Methylacidiphilae</taxon>
        <taxon>Methylacidiphilales</taxon>
        <taxon>Methylacidiphilaceae</taxon>
        <taxon>Methylacidiphilum (ex Ratnadevi et al. 2023)</taxon>
    </lineage>
</organism>
<keyword evidence="4" id="KW-1185">Reference proteome</keyword>
<reference evidence="3" key="3">
    <citation type="submission" date="2023-03" db="EMBL/GenBank/DDBJ databases">
        <authorList>
            <person name="Cremers G."/>
            <person name="Picone N."/>
        </authorList>
    </citation>
    <scope>NUCLEOTIDE SEQUENCE</scope>
    <source>
        <strain evidence="3">Sample_alias</strain>
    </source>
</reference>
<name>A9Q6C7_9BACT</name>
<dbReference type="NCBIfam" id="NF041640">
    <property type="entry name" value="AmoB_BACT"/>
    <property type="match status" value="1"/>
</dbReference>